<dbReference type="Proteomes" id="UP001432027">
    <property type="component" value="Unassembled WGS sequence"/>
</dbReference>
<keyword evidence="2 5" id="KW-0812">Transmembrane</keyword>
<proteinExistence type="predicted"/>
<feature type="transmembrane region" description="Helical" evidence="5">
    <location>
        <begin position="90"/>
        <end position="115"/>
    </location>
</feature>
<dbReference type="PANTHER" id="PTHR19282:SF378">
    <property type="entry name" value="TETRASPANIN"/>
    <property type="match status" value="1"/>
</dbReference>
<sequence>MNELDVPILLYLLQYFIFNQMSKVAYGCSRGVLVLLNVALLIASLVLIGLVLWIRFDNNFEAEIRKDLKIHENIAPLDSYKELINTGLTVSFWVLLVFGIAGAVIGLIGAVGAVFGLKCIIGFHFVLLLIMALLEIAIGIYILVTRDTLRQTVQGYVIAAYNAKTLDYDSIRMRYDCCGIDGTPDLACLTGQPTCTGAVWDRLDFSLMVAGFVLIGILICQFVSCLCSVTALCIKRNE</sequence>
<keyword evidence="3 5" id="KW-1133">Transmembrane helix</keyword>
<organism evidence="6 7">
    <name type="scientific">Pristionchus entomophagus</name>
    <dbReference type="NCBI Taxonomy" id="358040"/>
    <lineage>
        <taxon>Eukaryota</taxon>
        <taxon>Metazoa</taxon>
        <taxon>Ecdysozoa</taxon>
        <taxon>Nematoda</taxon>
        <taxon>Chromadorea</taxon>
        <taxon>Rhabditida</taxon>
        <taxon>Rhabditina</taxon>
        <taxon>Diplogasteromorpha</taxon>
        <taxon>Diplogasteroidea</taxon>
        <taxon>Neodiplogasteridae</taxon>
        <taxon>Pristionchus</taxon>
    </lineage>
</organism>
<evidence type="ECO:0000313" key="7">
    <source>
        <dbReference type="Proteomes" id="UP001432027"/>
    </source>
</evidence>
<evidence type="ECO:0008006" key="8">
    <source>
        <dbReference type="Google" id="ProtNLM"/>
    </source>
</evidence>
<keyword evidence="7" id="KW-1185">Reference proteome</keyword>
<feature type="transmembrane region" description="Helical" evidence="5">
    <location>
        <begin position="33"/>
        <end position="56"/>
    </location>
</feature>
<dbReference type="InterPro" id="IPR018499">
    <property type="entry name" value="Tetraspanin/Peripherin"/>
</dbReference>
<evidence type="ECO:0000313" key="6">
    <source>
        <dbReference type="EMBL" id="GMS87564.1"/>
    </source>
</evidence>
<protein>
    <recommendedName>
        <fullName evidence="8">Tetraspanin</fullName>
    </recommendedName>
</protein>
<dbReference type="AlphaFoldDB" id="A0AAV5T4W2"/>
<comment type="subcellular location">
    <subcellularLocation>
        <location evidence="1">Membrane</location>
        <topology evidence="1">Multi-pass membrane protein</topology>
    </subcellularLocation>
</comment>
<evidence type="ECO:0000256" key="1">
    <source>
        <dbReference type="ARBA" id="ARBA00004141"/>
    </source>
</evidence>
<dbReference type="GO" id="GO:0005886">
    <property type="term" value="C:plasma membrane"/>
    <property type="evidence" value="ECO:0007669"/>
    <property type="project" value="TreeGrafter"/>
</dbReference>
<gene>
    <name evidence="6" type="ORF">PENTCL1PPCAC_9739</name>
</gene>
<keyword evidence="4 5" id="KW-0472">Membrane</keyword>
<accession>A0AAV5T4W2</accession>
<dbReference type="EMBL" id="BTSX01000003">
    <property type="protein sequence ID" value="GMS87564.1"/>
    <property type="molecule type" value="Genomic_DNA"/>
</dbReference>
<reference evidence="6" key="1">
    <citation type="submission" date="2023-10" db="EMBL/GenBank/DDBJ databases">
        <title>Genome assembly of Pristionchus species.</title>
        <authorList>
            <person name="Yoshida K."/>
            <person name="Sommer R.J."/>
        </authorList>
    </citation>
    <scope>NUCLEOTIDE SEQUENCE</scope>
    <source>
        <strain evidence="6">RS0144</strain>
    </source>
</reference>
<dbReference type="PANTHER" id="PTHR19282">
    <property type="entry name" value="TETRASPANIN"/>
    <property type="match status" value="1"/>
</dbReference>
<evidence type="ECO:0000256" key="2">
    <source>
        <dbReference type="ARBA" id="ARBA00022692"/>
    </source>
</evidence>
<feature type="transmembrane region" description="Helical" evidence="5">
    <location>
        <begin position="122"/>
        <end position="144"/>
    </location>
</feature>
<evidence type="ECO:0000256" key="4">
    <source>
        <dbReference type="ARBA" id="ARBA00023136"/>
    </source>
</evidence>
<evidence type="ECO:0000256" key="5">
    <source>
        <dbReference type="SAM" id="Phobius"/>
    </source>
</evidence>
<name>A0AAV5T4W2_9BILA</name>
<dbReference type="Pfam" id="PF00335">
    <property type="entry name" value="Tetraspanin"/>
    <property type="match status" value="1"/>
</dbReference>
<feature type="transmembrane region" description="Helical" evidence="5">
    <location>
        <begin position="207"/>
        <end position="234"/>
    </location>
</feature>
<comment type="caution">
    <text evidence="6">The sequence shown here is derived from an EMBL/GenBank/DDBJ whole genome shotgun (WGS) entry which is preliminary data.</text>
</comment>
<dbReference type="PRINTS" id="PR00259">
    <property type="entry name" value="TMFOUR"/>
</dbReference>
<evidence type="ECO:0000256" key="3">
    <source>
        <dbReference type="ARBA" id="ARBA00022989"/>
    </source>
</evidence>